<dbReference type="InterPro" id="IPR040624">
    <property type="entry name" value="HalOD1"/>
</dbReference>
<sequence length="108" mass="12223">MMGFIWCSQLLAVVQSNTRGESWTVLTHWNRQEDIALALDRAFDELDGVEDDIVIFDYIDLEAINAVFGGPSSDRGANELHFTCQQHEIQISDDGTIRARSDSEYRVS</sequence>
<protein>
    <recommendedName>
        <fullName evidence="1">Halobacterial output domain-containing protein</fullName>
    </recommendedName>
</protein>
<organism evidence="2 3">
    <name type="scientific">Halapricum desulfuricans</name>
    <dbReference type="NCBI Taxonomy" id="2841257"/>
    <lineage>
        <taxon>Archaea</taxon>
        <taxon>Methanobacteriati</taxon>
        <taxon>Methanobacteriota</taxon>
        <taxon>Stenosarchaea group</taxon>
        <taxon>Halobacteria</taxon>
        <taxon>Halobacteriales</taxon>
        <taxon>Haloarculaceae</taxon>
        <taxon>Halapricum</taxon>
    </lineage>
</organism>
<gene>
    <name evidence="2" type="ORF">HSR121_1036</name>
</gene>
<name>A0A897N246_9EURY</name>
<feature type="domain" description="Halobacterial output" evidence="1">
    <location>
        <begin position="48"/>
        <end position="98"/>
    </location>
</feature>
<reference evidence="2" key="1">
    <citation type="submission" date="2020-11" db="EMBL/GenBank/DDBJ databases">
        <title>Carbohydrate-dependent, anaerobic sulfur respiration: A novel catabolism in halophilic archaea.</title>
        <authorList>
            <person name="Sorokin D.Y."/>
            <person name="Messina E."/>
            <person name="Smedile F."/>
            <person name="La Cono V."/>
            <person name="Hallsworth J.E."/>
            <person name="Yakimov M.M."/>
        </authorList>
    </citation>
    <scope>NUCLEOTIDE SEQUENCE</scope>
    <source>
        <strain evidence="2">HSR12-1</strain>
    </source>
</reference>
<evidence type="ECO:0000259" key="1">
    <source>
        <dbReference type="Pfam" id="PF18545"/>
    </source>
</evidence>
<dbReference type="Pfam" id="PF18545">
    <property type="entry name" value="HalOD1"/>
    <property type="match status" value="1"/>
</dbReference>
<evidence type="ECO:0000313" key="3">
    <source>
        <dbReference type="Proteomes" id="UP000663525"/>
    </source>
</evidence>
<dbReference type="Proteomes" id="UP000663525">
    <property type="component" value="Chromosome"/>
</dbReference>
<proteinExistence type="predicted"/>
<dbReference type="AlphaFoldDB" id="A0A897N246"/>
<evidence type="ECO:0000313" key="2">
    <source>
        <dbReference type="EMBL" id="QSG05383.1"/>
    </source>
</evidence>
<dbReference type="EMBL" id="CP064787">
    <property type="protein sequence ID" value="QSG05383.1"/>
    <property type="molecule type" value="Genomic_DNA"/>
</dbReference>
<accession>A0A897N246</accession>